<dbReference type="RefSeq" id="WP_268115181.1">
    <property type="nucleotide sequence ID" value="NZ_CP113524.1"/>
</dbReference>
<accession>A0ABY7AEF0</accession>
<feature type="compositionally biased region" description="Polar residues" evidence="1">
    <location>
        <begin position="364"/>
        <end position="374"/>
    </location>
</feature>
<dbReference type="InterPro" id="IPR018392">
    <property type="entry name" value="LysM"/>
</dbReference>
<dbReference type="SMART" id="SM00257">
    <property type="entry name" value="LysM"/>
    <property type="match status" value="1"/>
</dbReference>
<keyword evidence="2" id="KW-0472">Membrane</keyword>
<feature type="domain" description="LysM" evidence="3">
    <location>
        <begin position="386"/>
        <end position="433"/>
    </location>
</feature>
<reference evidence="4" key="1">
    <citation type="submission" date="2022-11" db="EMBL/GenBank/DDBJ databases">
        <title>Lacrimispora xylanolytica sy1, complete genome.</title>
        <authorList>
            <person name="Choi S."/>
        </authorList>
    </citation>
    <scope>NUCLEOTIDE SEQUENCE</scope>
    <source>
        <strain evidence="4">Sy1</strain>
    </source>
</reference>
<dbReference type="Gene3D" id="3.10.350.10">
    <property type="entry name" value="LysM domain"/>
    <property type="match status" value="1"/>
</dbReference>
<keyword evidence="2" id="KW-0812">Transmembrane</keyword>
<feature type="region of interest" description="Disordered" evidence="1">
    <location>
        <begin position="291"/>
        <end position="386"/>
    </location>
</feature>
<feature type="compositionally biased region" description="Low complexity" evidence="1">
    <location>
        <begin position="348"/>
        <end position="361"/>
    </location>
</feature>
<gene>
    <name evidence="4" type="ORF">OW255_20475</name>
</gene>
<dbReference type="Proteomes" id="UP001163115">
    <property type="component" value="Chromosome"/>
</dbReference>
<keyword evidence="5" id="KW-1185">Reference proteome</keyword>
<sequence length="434" mass="47909">MGELYNPYPKLPKNIRQIGERDQIVKLYVEDYVNTYLKRLYPVGGQGLRVGLLLGSMELNDGTPYIFIDGALEMEDVTEAGKVAFTEISWKKAYQNMEQLFPKRSIQGWFLCGSPGDDLTPLNFWKQHIQYFEGTNKLMYLSNGIEGDETVYITSEDGFYKLQGYSIYYERNQMMQDYMVLRKDVKRIETDTNDKVIEEFRKRMDEHKDEATDRHQTAGLLRGMCTAMSVVIVAGGIVMFNNYERMQNMESVIVSAIPAKAEQILGGVQKKGGKVEPGVIVETVEAGVSPTTAVNKETMSNTPPGTQAGESQTPTEAAVSPEAVEGQAKPEETKESQASAETKKAPEETSAASAETTKAPAGESNAQKETSAPPAQTKEASAAGAKVHVVQEGETLYGISLAEYHTVNKLKEICELNGLEDENKIVAGQKLLLP</sequence>
<dbReference type="CDD" id="cd00118">
    <property type="entry name" value="LysM"/>
    <property type="match status" value="1"/>
</dbReference>
<evidence type="ECO:0000313" key="5">
    <source>
        <dbReference type="Proteomes" id="UP001163115"/>
    </source>
</evidence>
<dbReference type="Pfam" id="PF01476">
    <property type="entry name" value="LysM"/>
    <property type="match status" value="1"/>
</dbReference>
<protein>
    <submittedName>
        <fullName evidence="4">LysM peptidoglycan-binding domain-containing protein</fullName>
    </submittedName>
</protein>
<feature type="compositionally biased region" description="Basic and acidic residues" evidence="1">
    <location>
        <begin position="328"/>
        <end position="347"/>
    </location>
</feature>
<evidence type="ECO:0000256" key="1">
    <source>
        <dbReference type="SAM" id="MobiDB-lite"/>
    </source>
</evidence>
<organism evidence="4 5">
    <name type="scientific">Lacrimispora xylanolytica</name>
    <dbReference type="NCBI Taxonomy" id="29375"/>
    <lineage>
        <taxon>Bacteria</taxon>
        <taxon>Bacillati</taxon>
        <taxon>Bacillota</taxon>
        <taxon>Clostridia</taxon>
        <taxon>Lachnospirales</taxon>
        <taxon>Lachnospiraceae</taxon>
        <taxon>Lacrimispora</taxon>
    </lineage>
</organism>
<name>A0ABY7AEF0_9FIRM</name>
<feature type="compositionally biased region" description="Polar residues" evidence="1">
    <location>
        <begin position="291"/>
        <end position="315"/>
    </location>
</feature>
<dbReference type="SUPFAM" id="SSF54106">
    <property type="entry name" value="LysM domain"/>
    <property type="match status" value="1"/>
</dbReference>
<feature type="transmembrane region" description="Helical" evidence="2">
    <location>
        <begin position="220"/>
        <end position="240"/>
    </location>
</feature>
<dbReference type="InterPro" id="IPR036779">
    <property type="entry name" value="LysM_dom_sf"/>
</dbReference>
<dbReference type="PROSITE" id="PS51782">
    <property type="entry name" value="LYSM"/>
    <property type="match status" value="1"/>
</dbReference>
<evidence type="ECO:0000259" key="3">
    <source>
        <dbReference type="PROSITE" id="PS51782"/>
    </source>
</evidence>
<proteinExistence type="predicted"/>
<dbReference type="EMBL" id="CP113524">
    <property type="protein sequence ID" value="WAJ23893.1"/>
    <property type="molecule type" value="Genomic_DNA"/>
</dbReference>
<evidence type="ECO:0000313" key="4">
    <source>
        <dbReference type="EMBL" id="WAJ23893.1"/>
    </source>
</evidence>
<evidence type="ECO:0000256" key="2">
    <source>
        <dbReference type="SAM" id="Phobius"/>
    </source>
</evidence>
<keyword evidence="2" id="KW-1133">Transmembrane helix</keyword>